<evidence type="ECO:0000256" key="5">
    <source>
        <dbReference type="ARBA" id="ARBA00022694"/>
    </source>
</evidence>
<evidence type="ECO:0000256" key="6">
    <source>
        <dbReference type="ARBA" id="ARBA00022741"/>
    </source>
</evidence>
<keyword evidence="8 10" id="KW-0460">Magnesium</keyword>
<dbReference type="GO" id="GO:0006400">
    <property type="term" value="P:tRNA modification"/>
    <property type="evidence" value="ECO:0007669"/>
    <property type="project" value="TreeGrafter"/>
</dbReference>
<evidence type="ECO:0000256" key="1">
    <source>
        <dbReference type="ARBA" id="ARBA00001946"/>
    </source>
</evidence>
<reference evidence="14" key="2">
    <citation type="journal article" date="2023" name="Biology">
        <title>Prokaryotic Life Associated with Coal-Fire Gas Vents Revealed by Metagenomics.</title>
        <authorList>
            <person name="Kadnikov V.V."/>
            <person name="Mardanov A.V."/>
            <person name="Beletsky A.V."/>
            <person name="Karnachuk O.V."/>
            <person name="Ravin N.V."/>
        </authorList>
    </citation>
    <scope>NUCLEOTIDE SEQUENCE</scope>
    <source>
        <strain evidence="14">Bu02</strain>
    </source>
</reference>
<dbReference type="Gene3D" id="1.10.20.140">
    <property type="match status" value="1"/>
</dbReference>
<dbReference type="KEGG" id="fcz:IMF26_00935"/>
<evidence type="ECO:0000256" key="10">
    <source>
        <dbReference type="HAMAP-Rule" id="MF_00185"/>
    </source>
</evidence>
<dbReference type="EMBL" id="CP062796">
    <property type="protein sequence ID" value="QUL98689.1"/>
    <property type="molecule type" value="Genomic_DNA"/>
</dbReference>
<keyword evidence="5 10" id="KW-0819">tRNA processing</keyword>
<dbReference type="GO" id="GO:0005524">
    <property type="term" value="F:ATP binding"/>
    <property type="evidence" value="ECO:0007669"/>
    <property type="project" value="UniProtKB-UniRule"/>
</dbReference>
<evidence type="ECO:0000256" key="3">
    <source>
        <dbReference type="ARBA" id="ARBA00005842"/>
    </source>
</evidence>
<evidence type="ECO:0000313" key="14">
    <source>
        <dbReference type="EMBL" id="QUL98689.1"/>
    </source>
</evidence>
<evidence type="ECO:0000256" key="11">
    <source>
        <dbReference type="RuleBase" id="RU003783"/>
    </source>
</evidence>
<dbReference type="InterPro" id="IPR039657">
    <property type="entry name" value="Dimethylallyltransferase"/>
</dbReference>
<dbReference type="Gene3D" id="3.40.50.300">
    <property type="entry name" value="P-loop containing nucleotide triphosphate hydrolases"/>
    <property type="match status" value="1"/>
</dbReference>
<comment type="similarity">
    <text evidence="3 10 13">Belongs to the IPP transferase family.</text>
</comment>
<evidence type="ECO:0000256" key="12">
    <source>
        <dbReference type="RuleBase" id="RU003784"/>
    </source>
</evidence>
<gene>
    <name evidence="10 14" type="primary">miaA</name>
    <name evidence="14" type="ORF">IMF26_00935</name>
</gene>
<name>A0AAT9LC87_9FIRM</name>
<reference evidence="14" key="1">
    <citation type="submission" date="2020-10" db="EMBL/GenBank/DDBJ databases">
        <authorList>
            <person name="Kadnikov V."/>
            <person name="Beletsky A.V."/>
            <person name="Mardanov A.V."/>
            <person name="Karnachuk O.V."/>
            <person name="Ravin N.V."/>
        </authorList>
    </citation>
    <scope>NUCLEOTIDE SEQUENCE</scope>
    <source>
        <strain evidence="14">Bu02</strain>
    </source>
</reference>
<keyword evidence="7 10" id="KW-0067">ATP-binding</keyword>
<dbReference type="EC" id="2.5.1.75" evidence="10"/>
<dbReference type="AlphaFoldDB" id="A0AAT9LC87"/>
<comment type="function">
    <text evidence="2 10 12">Catalyzes the transfer of a dimethylallyl group onto the adenine at position 37 in tRNAs that read codons beginning with uridine, leading to the formation of N6-(dimethylallyl)adenosine (i(6)A).</text>
</comment>
<evidence type="ECO:0000256" key="9">
    <source>
        <dbReference type="ARBA" id="ARBA00049563"/>
    </source>
</evidence>
<dbReference type="InterPro" id="IPR018022">
    <property type="entry name" value="IPT"/>
</dbReference>
<feature type="binding site" evidence="10">
    <location>
        <begin position="9"/>
        <end position="16"/>
    </location>
    <ligand>
        <name>ATP</name>
        <dbReference type="ChEBI" id="CHEBI:30616"/>
    </ligand>
</feature>
<sequence length="316" mass="37207">MEKVLVITGPTASGKSKLSLELAEYYPMEIISADSMQVYKYMDIGTDKPPVEERQRIPHHLVDIKYPDEPWSVEEFQVLARKAISEIRERGRVPCVVGGTGFYIRALLENYPLYDAPPDWETRKELQRLAQMRGNEAVHAMLRDIDPESWQTLHPNDLKRVIRAIEYYRATGRPISERKHRKLPAPYNALMIGLRWRRQELYERIDNRVEDQFQRGFVEETKRLLEMGYSEDLPSMQGLGYKEICQYLKGLTTLAETKALIKRNTRRFAKRQFTWFSREGGIIWVEMSKDKSWNSAVEEVRRIYEGWISEKLPMTE</sequence>
<accession>A0AAT9LC87</accession>
<feature type="site" description="Interaction with substrate tRNA" evidence="10">
    <location>
        <position position="100"/>
    </location>
</feature>
<evidence type="ECO:0000256" key="4">
    <source>
        <dbReference type="ARBA" id="ARBA00022679"/>
    </source>
</evidence>
<comment type="catalytic activity">
    <reaction evidence="9 10 11">
        <text>adenosine(37) in tRNA + dimethylallyl diphosphate = N(6)-dimethylallyladenosine(37) in tRNA + diphosphate</text>
        <dbReference type="Rhea" id="RHEA:26482"/>
        <dbReference type="Rhea" id="RHEA-COMP:10162"/>
        <dbReference type="Rhea" id="RHEA-COMP:10375"/>
        <dbReference type="ChEBI" id="CHEBI:33019"/>
        <dbReference type="ChEBI" id="CHEBI:57623"/>
        <dbReference type="ChEBI" id="CHEBI:74411"/>
        <dbReference type="ChEBI" id="CHEBI:74415"/>
        <dbReference type="EC" id="2.5.1.75"/>
    </reaction>
</comment>
<dbReference type="Pfam" id="PF01715">
    <property type="entry name" value="IPPT"/>
    <property type="match status" value="1"/>
</dbReference>
<proteinExistence type="inferred from homology"/>
<evidence type="ECO:0000256" key="7">
    <source>
        <dbReference type="ARBA" id="ARBA00022840"/>
    </source>
</evidence>
<comment type="cofactor">
    <cofactor evidence="1 10">
        <name>Mg(2+)</name>
        <dbReference type="ChEBI" id="CHEBI:18420"/>
    </cofactor>
</comment>
<organism evidence="14">
    <name type="scientific">Candidatus Fermentithermobacillus carboniphilus</name>
    <dbReference type="NCBI Taxonomy" id="3085328"/>
    <lineage>
        <taxon>Bacteria</taxon>
        <taxon>Bacillati</taxon>
        <taxon>Bacillota</taxon>
        <taxon>Candidatus Fermentithermobacillia</taxon>
        <taxon>Candidatus Fermentithermobacillales</taxon>
        <taxon>Candidatus Fermentithermobacillaceae</taxon>
        <taxon>Candidatus Fermentithermobacillus</taxon>
    </lineage>
</organism>
<dbReference type="GO" id="GO:0052381">
    <property type="term" value="F:tRNA dimethylallyltransferase activity"/>
    <property type="evidence" value="ECO:0007669"/>
    <property type="project" value="UniProtKB-UniRule"/>
</dbReference>
<dbReference type="PANTHER" id="PTHR11088">
    <property type="entry name" value="TRNA DIMETHYLALLYLTRANSFERASE"/>
    <property type="match status" value="1"/>
</dbReference>
<dbReference type="NCBIfam" id="TIGR00174">
    <property type="entry name" value="miaA"/>
    <property type="match status" value="1"/>
</dbReference>
<keyword evidence="4 10" id="KW-0808">Transferase</keyword>
<evidence type="ECO:0000256" key="8">
    <source>
        <dbReference type="ARBA" id="ARBA00022842"/>
    </source>
</evidence>
<evidence type="ECO:0000256" key="2">
    <source>
        <dbReference type="ARBA" id="ARBA00003213"/>
    </source>
</evidence>
<feature type="site" description="Interaction with substrate tRNA" evidence="10">
    <location>
        <position position="123"/>
    </location>
</feature>
<protein>
    <recommendedName>
        <fullName evidence="10">tRNA dimethylallyltransferase</fullName>
        <ecNumber evidence="10">2.5.1.75</ecNumber>
    </recommendedName>
    <alternativeName>
        <fullName evidence="10">Dimethylallyl diphosphate:tRNA dimethylallyltransferase</fullName>
        <shortName evidence="10">DMAPP:tRNA dimethylallyltransferase</shortName>
        <shortName evidence="10">DMATase</shortName>
    </alternativeName>
    <alternativeName>
        <fullName evidence="10">Isopentenyl-diphosphate:tRNA isopentenyltransferase</fullName>
        <shortName evidence="10">IPP transferase</shortName>
        <shortName evidence="10">IPPT</shortName>
        <shortName evidence="10">IPTase</shortName>
    </alternativeName>
</protein>
<dbReference type="HAMAP" id="MF_00185">
    <property type="entry name" value="IPP_trans"/>
    <property type="match status" value="1"/>
</dbReference>
<evidence type="ECO:0000256" key="13">
    <source>
        <dbReference type="RuleBase" id="RU003785"/>
    </source>
</evidence>
<dbReference type="SUPFAM" id="SSF52540">
    <property type="entry name" value="P-loop containing nucleoside triphosphate hydrolases"/>
    <property type="match status" value="2"/>
</dbReference>
<feature type="region of interest" description="Interaction with substrate tRNA" evidence="10">
    <location>
        <begin position="34"/>
        <end position="37"/>
    </location>
</feature>
<dbReference type="InterPro" id="IPR027417">
    <property type="entry name" value="P-loop_NTPase"/>
</dbReference>
<feature type="binding site" evidence="10">
    <location>
        <begin position="11"/>
        <end position="16"/>
    </location>
    <ligand>
        <name>substrate</name>
    </ligand>
</feature>
<comment type="subunit">
    <text evidence="10">Monomer.</text>
</comment>
<comment type="caution">
    <text evidence="10">Lacks conserved residue(s) required for the propagation of feature annotation.</text>
</comment>
<keyword evidence="6 10" id="KW-0547">Nucleotide-binding</keyword>
<dbReference type="PANTHER" id="PTHR11088:SF60">
    <property type="entry name" value="TRNA DIMETHYLALLYLTRANSFERASE"/>
    <property type="match status" value="1"/>
</dbReference>